<dbReference type="SMART" id="SM00233">
    <property type="entry name" value="PH"/>
    <property type="match status" value="2"/>
</dbReference>
<dbReference type="InterPro" id="IPR011993">
    <property type="entry name" value="PH-like_dom_sf"/>
</dbReference>
<dbReference type="InterPro" id="IPR017455">
    <property type="entry name" value="Znf_FYVE-rel"/>
</dbReference>
<evidence type="ECO:0000256" key="2">
    <source>
        <dbReference type="ARBA" id="ARBA00022771"/>
    </source>
</evidence>
<protein>
    <recommendedName>
        <fullName evidence="9">FYVE-type domain-containing protein</fullName>
    </recommendedName>
</protein>
<evidence type="ECO:0000259" key="6">
    <source>
        <dbReference type="PROSITE" id="PS50003"/>
    </source>
</evidence>
<reference evidence="8" key="1">
    <citation type="submission" date="2021-01" db="EMBL/GenBank/DDBJ databases">
        <authorList>
            <person name="Corre E."/>
            <person name="Pelletier E."/>
            <person name="Niang G."/>
            <person name="Scheremetjew M."/>
            <person name="Finn R."/>
            <person name="Kale V."/>
            <person name="Holt S."/>
            <person name="Cochrane G."/>
            <person name="Meng A."/>
            <person name="Brown T."/>
            <person name="Cohen L."/>
        </authorList>
    </citation>
    <scope>NUCLEOTIDE SEQUENCE</scope>
    <source>
        <strain evidence="8">CCAP979/52</strain>
    </source>
</reference>
<sequence length="533" mass="57754">MPPATYDEPKTSVEVVGAHALKMGWMEKAEEESFMKGWHKRFVVLTGWEAGEAHIFYYADEQSTEASGIIFVHDVTVEQDKTNAKCIVLQGSQRRFRFRCDTDLEARIWRQAIGEAKDNGGHQCQTGSACMAWMADKHAKTCESCRTVFSAAQRKHHCRCCGRVFCADCSSQPKLLLHPYPQPVRCCSKCHETQTQQMAAAKARAQRAQTFVQRHLTLLDRGAQFGYLDGASIRTDMACVVALDDRPNVSLQFRRLVVTDILLESSVSIGDKIASKAKNLQSATIRGLGRIASLRPSHVVNAIETADLGKTAVAIKDGVGTAASAVASEIAEVAQHIKDTVEGVSSYEIPIKDFIGIQDYAGNQSKRTKHGPDLAARLLAIQYRTSDHPLELVAATQEEKNRWIEALLELKYLADDAGTDVLVFQREKEEKAQRIKETIDQRKEERLNKVLHEAAAKKDSEDGGSRARAVASASLKMGGGAASSRIPSASLGGTSPGNASPKPIASASLGGRAHRKKSASPAGAGGGGGGDDE</sequence>
<dbReference type="SUPFAM" id="SSF50729">
    <property type="entry name" value="PH domain-like"/>
    <property type="match status" value="1"/>
</dbReference>
<dbReference type="InterPro" id="IPR001849">
    <property type="entry name" value="PH_domain"/>
</dbReference>
<dbReference type="PANTHER" id="PTHR23164:SF29">
    <property type="entry name" value="E3 UBIQUITIN-PROTEIN LIGASE PIB1"/>
    <property type="match status" value="1"/>
</dbReference>
<dbReference type="InterPro" id="IPR000306">
    <property type="entry name" value="Znf_FYVE"/>
</dbReference>
<dbReference type="SMART" id="SM00064">
    <property type="entry name" value="FYVE"/>
    <property type="match status" value="1"/>
</dbReference>
<dbReference type="AlphaFoldDB" id="A0A7S0MPS7"/>
<evidence type="ECO:0000256" key="3">
    <source>
        <dbReference type="ARBA" id="ARBA00022833"/>
    </source>
</evidence>
<dbReference type="PROSITE" id="PS50003">
    <property type="entry name" value="PH_DOMAIN"/>
    <property type="match status" value="1"/>
</dbReference>
<keyword evidence="1" id="KW-0479">Metal-binding</keyword>
<dbReference type="GO" id="GO:0016567">
    <property type="term" value="P:protein ubiquitination"/>
    <property type="evidence" value="ECO:0007669"/>
    <property type="project" value="TreeGrafter"/>
</dbReference>
<evidence type="ECO:0000313" key="8">
    <source>
        <dbReference type="EMBL" id="CAD8646074.1"/>
    </source>
</evidence>
<gene>
    <name evidence="8" type="ORF">CCUR1050_LOCUS23759</name>
</gene>
<dbReference type="GO" id="GO:0008270">
    <property type="term" value="F:zinc ion binding"/>
    <property type="evidence" value="ECO:0007669"/>
    <property type="project" value="UniProtKB-KW"/>
</dbReference>
<organism evidence="8">
    <name type="scientific">Cryptomonas curvata</name>
    <dbReference type="NCBI Taxonomy" id="233186"/>
    <lineage>
        <taxon>Eukaryota</taxon>
        <taxon>Cryptophyceae</taxon>
        <taxon>Cryptomonadales</taxon>
        <taxon>Cryptomonadaceae</taxon>
        <taxon>Cryptomonas</taxon>
    </lineage>
</organism>
<feature type="compositionally biased region" description="Polar residues" evidence="5">
    <location>
        <begin position="485"/>
        <end position="498"/>
    </location>
</feature>
<feature type="compositionally biased region" description="Gly residues" evidence="5">
    <location>
        <begin position="523"/>
        <end position="533"/>
    </location>
</feature>
<evidence type="ECO:0000256" key="5">
    <source>
        <dbReference type="SAM" id="MobiDB-lite"/>
    </source>
</evidence>
<dbReference type="Gene3D" id="3.30.40.10">
    <property type="entry name" value="Zinc/RING finger domain, C3HC4 (zinc finger)"/>
    <property type="match status" value="1"/>
</dbReference>
<dbReference type="InterPro" id="IPR013083">
    <property type="entry name" value="Znf_RING/FYVE/PHD"/>
</dbReference>
<evidence type="ECO:0000256" key="4">
    <source>
        <dbReference type="PROSITE-ProRule" id="PRU00091"/>
    </source>
</evidence>
<dbReference type="CDD" id="cd00821">
    <property type="entry name" value="PH"/>
    <property type="match status" value="1"/>
</dbReference>
<evidence type="ECO:0000256" key="1">
    <source>
        <dbReference type="ARBA" id="ARBA00022723"/>
    </source>
</evidence>
<name>A0A7S0MPS7_9CRYP</name>
<keyword evidence="3" id="KW-0862">Zinc</keyword>
<dbReference type="InterPro" id="IPR011011">
    <property type="entry name" value="Znf_FYVE_PHD"/>
</dbReference>
<proteinExistence type="predicted"/>
<accession>A0A7S0MPS7</accession>
<dbReference type="Gene3D" id="2.30.29.30">
    <property type="entry name" value="Pleckstrin-homology domain (PH domain)/Phosphotyrosine-binding domain (PTB)"/>
    <property type="match status" value="1"/>
</dbReference>
<dbReference type="EMBL" id="HBEZ01043201">
    <property type="protein sequence ID" value="CAD8646074.1"/>
    <property type="molecule type" value="Transcribed_RNA"/>
</dbReference>
<evidence type="ECO:0008006" key="9">
    <source>
        <dbReference type="Google" id="ProtNLM"/>
    </source>
</evidence>
<feature type="region of interest" description="Disordered" evidence="5">
    <location>
        <begin position="475"/>
        <end position="533"/>
    </location>
</feature>
<dbReference type="PANTHER" id="PTHR23164">
    <property type="entry name" value="EARLY ENDOSOME ANTIGEN 1"/>
    <property type="match status" value="1"/>
</dbReference>
<feature type="domain" description="PH" evidence="6">
    <location>
        <begin position="19"/>
        <end position="118"/>
    </location>
</feature>
<dbReference type="PROSITE" id="PS50178">
    <property type="entry name" value="ZF_FYVE"/>
    <property type="match status" value="1"/>
</dbReference>
<dbReference type="SUPFAM" id="SSF57903">
    <property type="entry name" value="FYVE/PHD zinc finger"/>
    <property type="match status" value="1"/>
</dbReference>
<dbReference type="Pfam" id="PF00169">
    <property type="entry name" value="PH"/>
    <property type="match status" value="1"/>
</dbReference>
<evidence type="ECO:0000259" key="7">
    <source>
        <dbReference type="PROSITE" id="PS50178"/>
    </source>
</evidence>
<feature type="domain" description="FYVE-type" evidence="7">
    <location>
        <begin position="136"/>
        <end position="195"/>
    </location>
</feature>
<dbReference type="Pfam" id="PF01363">
    <property type="entry name" value="FYVE"/>
    <property type="match status" value="1"/>
</dbReference>
<keyword evidence="2 4" id="KW-0863">Zinc-finger</keyword>